<dbReference type="KEGG" id="ppsc:EHS13_17100"/>
<accession>A0A6B8RKB2</accession>
<dbReference type="OrthoDB" id="2677664at2"/>
<dbReference type="AlphaFoldDB" id="A0A6B8RKB2"/>
<name>A0A6B8RKB2_9BACL</name>
<dbReference type="Proteomes" id="UP000426246">
    <property type="component" value="Chromosome"/>
</dbReference>
<proteinExistence type="predicted"/>
<organism evidence="1 2">
    <name type="scientific">Paenibacillus psychroresistens</name>
    <dbReference type="NCBI Taxonomy" id="1778678"/>
    <lineage>
        <taxon>Bacteria</taxon>
        <taxon>Bacillati</taxon>
        <taxon>Bacillota</taxon>
        <taxon>Bacilli</taxon>
        <taxon>Bacillales</taxon>
        <taxon>Paenibacillaceae</taxon>
        <taxon>Paenibacillus</taxon>
    </lineage>
</organism>
<evidence type="ECO:0000313" key="1">
    <source>
        <dbReference type="EMBL" id="QGQ96479.1"/>
    </source>
</evidence>
<dbReference type="EMBL" id="CP034235">
    <property type="protein sequence ID" value="QGQ96479.1"/>
    <property type="molecule type" value="Genomic_DNA"/>
</dbReference>
<sequence>MKKQPSRIQVPFGFEIDNKQKGLHGCMWAYGSFEAFTLEQLQRIMDLAHRMEMKKLVLYPLHEETLKRVGETAVAFYRRADGLEELLEQMDITVDTVIERWEGRRKKYTPMDTSFRFLEEKFKGPYFVYVTLDMANKLAAFNDFDIWIKKLRLCVDMTSATTSKLHPKLESTTHRWDAVT</sequence>
<reference evidence="2" key="1">
    <citation type="submission" date="2018-11" db="EMBL/GenBank/DDBJ databases">
        <title>Complete genome sequence of Paenibacillus sp. ML311-T8.</title>
        <authorList>
            <person name="Nam Y.-D."/>
            <person name="Kang J."/>
            <person name="Chung W.-H."/>
            <person name="Park Y.S."/>
        </authorList>
    </citation>
    <scope>NUCLEOTIDE SEQUENCE [LARGE SCALE GENOMIC DNA]</scope>
    <source>
        <strain evidence="2">ML311-T8</strain>
    </source>
</reference>
<evidence type="ECO:0000313" key="2">
    <source>
        <dbReference type="Proteomes" id="UP000426246"/>
    </source>
</evidence>
<protein>
    <submittedName>
        <fullName evidence="1">Uncharacterized protein</fullName>
    </submittedName>
</protein>
<dbReference type="RefSeq" id="WP_155701531.1">
    <property type="nucleotide sequence ID" value="NZ_CP034235.1"/>
</dbReference>
<keyword evidence="2" id="KW-1185">Reference proteome</keyword>
<gene>
    <name evidence="1" type="ORF">EHS13_17100</name>
</gene>